<dbReference type="InterPro" id="IPR005828">
    <property type="entry name" value="MFS_sugar_transport-like"/>
</dbReference>
<feature type="domain" description="Major facilitator superfamily (MFS) profile" evidence="8">
    <location>
        <begin position="39"/>
        <end position="530"/>
    </location>
</feature>
<dbReference type="PANTHER" id="PTHR23511:SF38">
    <property type="entry name" value="SYNAPTIC VESICLE 2-RELATED PROTEIN-LIKE PROTEIN"/>
    <property type="match status" value="1"/>
</dbReference>
<feature type="transmembrane region" description="Helical" evidence="7">
    <location>
        <begin position="684"/>
        <end position="704"/>
    </location>
</feature>
<feature type="transmembrane region" description="Helical" evidence="7">
    <location>
        <begin position="896"/>
        <end position="919"/>
    </location>
</feature>
<dbReference type="GO" id="GO:0016020">
    <property type="term" value="C:membrane"/>
    <property type="evidence" value="ECO:0007669"/>
    <property type="project" value="UniProtKB-SubCell"/>
</dbReference>
<keyword evidence="5 7" id="KW-1133">Transmembrane helix</keyword>
<dbReference type="InterPro" id="IPR011701">
    <property type="entry name" value="MFS"/>
</dbReference>
<evidence type="ECO:0000256" key="1">
    <source>
        <dbReference type="ARBA" id="ARBA00004141"/>
    </source>
</evidence>
<evidence type="ECO:0000259" key="8">
    <source>
        <dbReference type="PROSITE" id="PS50850"/>
    </source>
</evidence>
<feature type="transmembrane region" description="Helical" evidence="7">
    <location>
        <begin position="105"/>
        <end position="122"/>
    </location>
</feature>
<protein>
    <submittedName>
        <fullName evidence="9">SFRICE_008111</fullName>
    </submittedName>
</protein>
<sequence length="1047" mass="116056">MRDVTSSAHVAHDEESLCDLTLVKLFSIIVSYGCFQWLLLMSCGAIYAVCALSTTTLSFVLPAAEYDFHLSSSDKGRLTATPLIGMCVGSYFWGNLADARGRKKAIIGALLLDALAAFLSSVVQSFPAFLACRFFSGFGIIGATGLVFPYFGDFLSLRHRDVMLCRLEVFWTFGTILLPGIAFLIIPDSRFNLTALGADFQYTSWRVFVAACGIPSLLVVLLLIPFPESPRYLLYANRAEQALQVLQRIFVVNTKLSEKDFPVESMISAYEGEEEEVVSADNNGNETKAPLTWAQRWDAFWVRKKMLVTPPYIGLLILCCFVDFGLMFSYYTLMMWFPDLFERFSQFSSLYPDVSAGVCEVSLALANDTAELTGKLQTLDDKVYIHTLVVALSCVPTALWVGLTINIVGKKLMLVMMLISSGLAALGLNLVRSSLENLILSCVFEAIVSCTEAVLFCVICEIFPTKVAATAMAVTVMCGRIGAIVGNVIFGALVDEYCIVPIYMFGTLLISNGCYNYGLLAVLSLAILSVAVDIFGLSVIVTGSACDFQLKQWQQNVILSMPFVGSVLTSIPWGYVSSVHGRHKALLVALWGSFLFSCISSFSVHWIMLAVFKVFSASFSSGVHSSAYALLNESCGSTVRGVYMLIMTSAMMLFVLSYVVPAYFILQLNFSFDLNILVFTPWRLLSITLAVPLGISACFLHFYYESPKFLVNVGREELALEYLAKIWTRNGQKGVYPVQKVRLNDKCLKYEDGHILRSMWLQCLPLLENRKPLLWRTLQLFYLTTIVYSVNNSLVIWMPYIIGAFTDGSSSYNGDGSRSLCHILKSTASEYNDTSTCDSSIKFHTLVSAITHGLLFATITLMVSKLASRKKMLMILFLFIPALSSLGAVYNQSNMASLVLFLGMTFTNLCMGVLFCYYVEVYPTFNSGMAACLGVMVARMSGLAGVYFIGTFVMTHCTMTLYTFAAYLMSQSCHRFYYIMGCGGRKREMEKGDSDRRENHPMSSRALGKARESVRLLLTKNYPVSTPALRARAPVEQQPYWTPSVVV</sequence>
<feature type="transmembrane region" description="Helical" evidence="7">
    <location>
        <begin position="205"/>
        <end position="224"/>
    </location>
</feature>
<feature type="transmembrane region" description="Helical" evidence="7">
    <location>
        <begin position="412"/>
        <end position="432"/>
    </location>
</feature>
<feature type="transmembrane region" description="Helical" evidence="7">
    <location>
        <begin position="872"/>
        <end position="890"/>
    </location>
</feature>
<evidence type="ECO:0000256" key="6">
    <source>
        <dbReference type="ARBA" id="ARBA00023136"/>
    </source>
</evidence>
<dbReference type="EMBL" id="ODYU01004504">
    <property type="protein sequence ID" value="SOQ44452.1"/>
    <property type="molecule type" value="Genomic_DNA"/>
</dbReference>
<accession>A0A2H1VVE4</accession>
<evidence type="ECO:0000256" key="5">
    <source>
        <dbReference type="ARBA" id="ARBA00022989"/>
    </source>
</evidence>
<feature type="transmembrane region" description="Helical" evidence="7">
    <location>
        <begin position="471"/>
        <end position="494"/>
    </location>
</feature>
<feature type="transmembrane region" description="Helical" evidence="7">
    <location>
        <begin position="525"/>
        <end position="545"/>
    </location>
</feature>
<dbReference type="AlphaFoldDB" id="A0A2H1VVE4"/>
<dbReference type="Pfam" id="PF00083">
    <property type="entry name" value="Sugar_tr"/>
    <property type="match status" value="1"/>
</dbReference>
<keyword evidence="3" id="KW-0813">Transport</keyword>
<evidence type="ECO:0000256" key="3">
    <source>
        <dbReference type="ARBA" id="ARBA00022448"/>
    </source>
</evidence>
<comment type="similarity">
    <text evidence="2">Belongs to the major facilitator superfamily.</text>
</comment>
<dbReference type="Gene3D" id="1.20.1250.20">
    <property type="entry name" value="MFS general substrate transporter like domains"/>
    <property type="match status" value="2"/>
</dbReference>
<evidence type="ECO:0000313" key="9">
    <source>
        <dbReference type="EMBL" id="SOQ44452.1"/>
    </source>
</evidence>
<dbReference type="FunFam" id="1.20.1250.20:FF:000232">
    <property type="entry name" value="Organic cation/carnitine transporter 7"/>
    <property type="match status" value="1"/>
</dbReference>
<dbReference type="InterPro" id="IPR020846">
    <property type="entry name" value="MFS_dom"/>
</dbReference>
<keyword evidence="6 7" id="KW-0472">Membrane</keyword>
<keyword evidence="4 7" id="KW-0812">Transmembrane</keyword>
<dbReference type="GO" id="GO:0022857">
    <property type="term" value="F:transmembrane transporter activity"/>
    <property type="evidence" value="ECO:0007669"/>
    <property type="project" value="InterPro"/>
</dbReference>
<feature type="transmembrane region" description="Helical" evidence="7">
    <location>
        <begin position="557"/>
        <end position="576"/>
    </location>
</feature>
<name>A0A2H1VVE4_SPOFR</name>
<feature type="transmembrane region" description="Helical" evidence="7">
    <location>
        <begin position="46"/>
        <end position="64"/>
    </location>
</feature>
<evidence type="ECO:0000256" key="4">
    <source>
        <dbReference type="ARBA" id="ARBA00022692"/>
    </source>
</evidence>
<dbReference type="PANTHER" id="PTHR23511">
    <property type="entry name" value="SYNAPTIC VESICLE GLYCOPROTEIN 2"/>
    <property type="match status" value="1"/>
</dbReference>
<feature type="transmembrane region" description="Helical" evidence="7">
    <location>
        <begin position="843"/>
        <end position="863"/>
    </location>
</feature>
<feature type="transmembrane region" description="Helical" evidence="7">
    <location>
        <begin position="76"/>
        <end position="93"/>
    </location>
</feature>
<dbReference type="OrthoDB" id="3936150at2759"/>
<feature type="transmembrane region" description="Helical" evidence="7">
    <location>
        <begin position="163"/>
        <end position="185"/>
    </location>
</feature>
<dbReference type="SUPFAM" id="SSF103473">
    <property type="entry name" value="MFS general substrate transporter"/>
    <property type="match status" value="2"/>
</dbReference>
<proteinExistence type="inferred from homology"/>
<evidence type="ECO:0000256" key="7">
    <source>
        <dbReference type="SAM" id="Phobius"/>
    </source>
</evidence>
<evidence type="ECO:0000256" key="2">
    <source>
        <dbReference type="ARBA" id="ARBA00008335"/>
    </source>
</evidence>
<feature type="transmembrane region" description="Helical" evidence="7">
    <location>
        <begin position="588"/>
        <end position="608"/>
    </location>
</feature>
<feature type="transmembrane region" description="Helical" evidence="7">
    <location>
        <begin position="128"/>
        <end position="151"/>
    </location>
</feature>
<gene>
    <name evidence="9" type="ORF">SFRICE_008111</name>
</gene>
<comment type="subcellular location">
    <subcellularLocation>
        <location evidence="1">Membrane</location>
        <topology evidence="1">Multi-pass membrane protein</topology>
    </subcellularLocation>
</comment>
<reference evidence="9" key="1">
    <citation type="submission" date="2016-07" db="EMBL/GenBank/DDBJ databases">
        <authorList>
            <person name="Bretaudeau A."/>
        </authorList>
    </citation>
    <scope>NUCLEOTIDE SEQUENCE</scope>
    <source>
        <strain evidence="9">Rice</strain>
        <tissue evidence="9">Whole body</tissue>
    </source>
</reference>
<feature type="transmembrane region" description="Helical" evidence="7">
    <location>
        <begin position="780"/>
        <end position="802"/>
    </location>
</feature>
<dbReference type="InterPro" id="IPR036259">
    <property type="entry name" value="MFS_trans_sf"/>
</dbReference>
<dbReference type="Pfam" id="PF07690">
    <property type="entry name" value="MFS_1"/>
    <property type="match status" value="1"/>
</dbReference>
<feature type="transmembrane region" description="Helical" evidence="7">
    <location>
        <begin position="383"/>
        <end position="405"/>
    </location>
</feature>
<feature type="transmembrane region" description="Helical" evidence="7">
    <location>
        <begin position="312"/>
        <end position="333"/>
    </location>
</feature>
<dbReference type="PROSITE" id="PS50850">
    <property type="entry name" value="MFS"/>
    <property type="match status" value="1"/>
</dbReference>
<feature type="transmembrane region" description="Helical" evidence="7">
    <location>
        <begin position="643"/>
        <end position="664"/>
    </location>
</feature>
<organism evidence="9">
    <name type="scientific">Spodoptera frugiperda</name>
    <name type="common">Fall armyworm</name>
    <dbReference type="NCBI Taxonomy" id="7108"/>
    <lineage>
        <taxon>Eukaryota</taxon>
        <taxon>Metazoa</taxon>
        <taxon>Ecdysozoa</taxon>
        <taxon>Arthropoda</taxon>
        <taxon>Hexapoda</taxon>
        <taxon>Insecta</taxon>
        <taxon>Pterygota</taxon>
        <taxon>Neoptera</taxon>
        <taxon>Endopterygota</taxon>
        <taxon>Lepidoptera</taxon>
        <taxon>Glossata</taxon>
        <taxon>Ditrysia</taxon>
        <taxon>Noctuoidea</taxon>
        <taxon>Noctuidae</taxon>
        <taxon>Amphipyrinae</taxon>
        <taxon>Spodoptera</taxon>
    </lineage>
</organism>
<feature type="transmembrane region" description="Helical" evidence="7">
    <location>
        <begin position="438"/>
        <end position="459"/>
    </location>
</feature>